<protein>
    <recommendedName>
        <fullName evidence="3">Peptidase S1 domain-containing protein</fullName>
    </recommendedName>
</protein>
<evidence type="ECO:0008006" key="3">
    <source>
        <dbReference type="Google" id="ProtNLM"/>
    </source>
</evidence>
<dbReference type="AlphaFoldDB" id="A0A8S1IY71"/>
<dbReference type="Proteomes" id="UP000708148">
    <property type="component" value="Unassembled WGS sequence"/>
</dbReference>
<gene>
    <name evidence="1" type="ORF">OSTQU699_LOCUS4097</name>
</gene>
<proteinExistence type="predicted"/>
<reference evidence="1" key="1">
    <citation type="submission" date="2020-12" db="EMBL/GenBank/DDBJ databases">
        <authorList>
            <person name="Iha C."/>
        </authorList>
    </citation>
    <scope>NUCLEOTIDE SEQUENCE</scope>
</reference>
<dbReference type="Gene3D" id="2.40.10.10">
    <property type="entry name" value="Trypsin-like serine proteases"/>
    <property type="match status" value="1"/>
</dbReference>
<keyword evidence="2" id="KW-1185">Reference proteome</keyword>
<dbReference type="SUPFAM" id="SSF50494">
    <property type="entry name" value="Trypsin-like serine proteases"/>
    <property type="match status" value="1"/>
</dbReference>
<sequence length="147" mass="16249">MGCQVAVQHVGHPHIRTSKFTSVRTSRFYERGWQPTAVHCEAVQDGTETVVGIVLVWHVLVWTRYVWLDSTLDSDMLCFVWFSNCTGDEGGPVLRLGEDASGDVQVGVATSQIVDQGVECGLFGKPSKFTGLEHLLDWINDVVNGTR</sequence>
<dbReference type="OrthoDB" id="545839at2759"/>
<evidence type="ECO:0000313" key="2">
    <source>
        <dbReference type="Proteomes" id="UP000708148"/>
    </source>
</evidence>
<accession>A0A8S1IY71</accession>
<dbReference type="InterPro" id="IPR009003">
    <property type="entry name" value="Peptidase_S1_PA"/>
</dbReference>
<organism evidence="1 2">
    <name type="scientific">Ostreobium quekettii</name>
    <dbReference type="NCBI Taxonomy" id="121088"/>
    <lineage>
        <taxon>Eukaryota</taxon>
        <taxon>Viridiplantae</taxon>
        <taxon>Chlorophyta</taxon>
        <taxon>core chlorophytes</taxon>
        <taxon>Ulvophyceae</taxon>
        <taxon>TCBD clade</taxon>
        <taxon>Bryopsidales</taxon>
        <taxon>Ostreobineae</taxon>
        <taxon>Ostreobiaceae</taxon>
        <taxon>Ostreobium</taxon>
    </lineage>
</organism>
<comment type="caution">
    <text evidence="1">The sequence shown here is derived from an EMBL/GenBank/DDBJ whole genome shotgun (WGS) entry which is preliminary data.</text>
</comment>
<dbReference type="EMBL" id="CAJHUC010000879">
    <property type="protein sequence ID" value="CAD7698738.1"/>
    <property type="molecule type" value="Genomic_DNA"/>
</dbReference>
<evidence type="ECO:0000313" key="1">
    <source>
        <dbReference type="EMBL" id="CAD7698738.1"/>
    </source>
</evidence>
<name>A0A8S1IY71_9CHLO</name>
<dbReference type="InterPro" id="IPR043504">
    <property type="entry name" value="Peptidase_S1_PA_chymotrypsin"/>
</dbReference>